<dbReference type="InterPro" id="IPR031803">
    <property type="entry name" value="BAT_GAF/HTH-assoc"/>
</dbReference>
<keyword evidence="2" id="KW-0804">Transcription</keyword>
<dbReference type="InterPro" id="IPR007050">
    <property type="entry name" value="HTH_bacterioopsin"/>
</dbReference>
<organism evidence="5 6">
    <name type="scientific">Halomarina salina</name>
    <dbReference type="NCBI Taxonomy" id="1872699"/>
    <lineage>
        <taxon>Archaea</taxon>
        <taxon>Methanobacteriati</taxon>
        <taxon>Methanobacteriota</taxon>
        <taxon>Stenosarchaea group</taxon>
        <taxon>Halobacteria</taxon>
        <taxon>Halobacteriales</taxon>
        <taxon>Natronomonadaceae</taxon>
        <taxon>Halomarina</taxon>
    </lineage>
</organism>
<evidence type="ECO:0000313" key="6">
    <source>
        <dbReference type="Proteomes" id="UP001596099"/>
    </source>
</evidence>
<dbReference type="Pfam" id="PF15915">
    <property type="entry name" value="BAT"/>
    <property type="match status" value="1"/>
</dbReference>
<dbReference type="AlphaFoldDB" id="A0ABD5RLD7"/>
<evidence type="ECO:0000259" key="3">
    <source>
        <dbReference type="Pfam" id="PF04967"/>
    </source>
</evidence>
<evidence type="ECO:0000256" key="1">
    <source>
        <dbReference type="ARBA" id="ARBA00023015"/>
    </source>
</evidence>
<dbReference type="Proteomes" id="UP001596099">
    <property type="component" value="Unassembled WGS sequence"/>
</dbReference>
<feature type="domain" description="HTH bat-type" evidence="3">
    <location>
        <begin position="156"/>
        <end position="203"/>
    </location>
</feature>
<comment type="caution">
    <text evidence="5">The sequence shown here is derived from an EMBL/GenBank/DDBJ whole genome shotgun (WGS) entry which is preliminary data.</text>
</comment>
<reference evidence="5 6" key="1">
    <citation type="journal article" date="2019" name="Int. J. Syst. Evol. Microbiol.">
        <title>The Global Catalogue of Microorganisms (GCM) 10K type strain sequencing project: providing services to taxonomists for standard genome sequencing and annotation.</title>
        <authorList>
            <consortium name="The Broad Institute Genomics Platform"/>
            <consortium name="The Broad Institute Genome Sequencing Center for Infectious Disease"/>
            <person name="Wu L."/>
            <person name="Ma J."/>
        </authorList>
    </citation>
    <scope>NUCLEOTIDE SEQUENCE [LARGE SCALE GENOMIC DNA]</scope>
    <source>
        <strain evidence="5 6">CGMCC 1.12543</strain>
    </source>
</reference>
<sequence>MSVVAELSIQSKQFELGRVLELSEGMLLELDRVVPVGESTVPLVWVYASDTQGFEERVANHPSVRGFEALDRFSGRALYRLDWDTTGDHLFDAIHRERAHVLRATATPESWTFELRFPSHEALSGFQTHCENARIHFSVARIGRSNEPDDDPRYGLTESQYDALVLAVESGYYDIPRRRTTVELAEELGISDQAVTERLRRAIIALTENTLDGTGHTK</sequence>
<evidence type="ECO:0000256" key="2">
    <source>
        <dbReference type="ARBA" id="ARBA00023163"/>
    </source>
</evidence>
<gene>
    <name evidence="5" type="ORF">ACFPYI_08860</name>
</gene>
<dbReference type="RefSeq" id="WP_247414334.1">
    <property type="nucleotide sequence ID" value="NZ_JALLGW010000001.1"/>
</dbReference>
<dbReference type="PANTHER" id="PTHR34236:SF1">
    <property type="entry name" value="DIMETHYL SULFOXIDE REDUCTASE TRANSCRIPTIONAL ACTIVATOR"/>
    <property type="match status" value="1"/>
</dbReference>
<dbReference type="Pfam" id="PF04967">
    <property type="entry name" value="HTH_10"/>
    <property type="match status" value="1"/>
</dbReference>
<evidence type="ECO:0000313" key="5">
    <source>
        <dbReference type="EMBL" id="MFC5971437.1"/>
    </source>
</evidence>
<dbReference type="EMBL" id="JBHSQH010000001">
    <property type="protein sequence ID" value="MFC5971437.1"/>
    <property type="molecule type" value="Genomic_DNA"/>
</dbReference>
<feature type="domain" description="Bacterioopsin transcriptional activator GAF and HTH associated" evidence="4">
    <location>
        <begin position="6"/>
        <end position="151"/>
    </location>
</feature>
<keyword evidence="1" id="KW-0805">Transcription regulation</keyword>
<dbReference type="PANTHER" id="PTHR34236">
    <property type="entry name" value="DIMETHYL SULFOXIDE REDUCTASE TRANSCRIPTIONAL ACTIVATOR"/>
    <property type="match status" value="1"/>
</dbReference>
<protein>
    <submittedName>
        <fullName evidence="5">Helix-turn-helix domain-containing protein</fullName>
    </submittedName>
</protein>
<keyword evidence="6" id="KW-1185">Reference proteome</keyword>
<proteinExistence type="predicted"/>
<accession>A0ABD5RLD7</accession>
<name>A0ABD5RLD7_9EURY</name>
<evidence type="ECO:0000259" key="4">
    <source>
        <dbReference type="Pfam" id="PF15915"/>
    </source>
</evidence>